<dbReference type="EMBL" id="ML002461">
    <property type="protein sequence ID" value="RKP37680.1"/>
    <property type="molecule type" value="Genomic_DNA"/>
</dbReference>
<organism evidence="2 3">
    <name type="scientific">Dimargaris cristalligena</name>
    <dbReference type="NCBI Taxonomy" id="215637"/>
    <lineage>
        <taxon>Eukaryota</taxon>
        <taxon>Fungi</taxon>
        <taxon>Fungi incertae sedis</taxon>
        <taxon>Zoopagomycota</taxon>
        <taxon>Kickxellomycotina</taxon>
        <taxon>Dimargaritomycetes</taxon>
        <taxon>Dimargaritales</taxon>
        <taxon>Dimargaritaceae</taxon>
        <taxon>Dimargaris</taxon>
    </lineage>
</organism>
<sequence>MDHKSVSTMNIRVTRVRQNPNQPICQLQFRLHPTPLYQFKMRFTSSAVTVCLLGLVALSFANASNPGSGPDTHTPSHGSDVGSRPSGKSNISPHSPGQGKNKPASDRKTDPSKGSNGPGGPNHY</sequence>
<evidence type="ECO:0000313" key="3">
    <source>
        <dbReference type="Proteomes" id="UP000268162"/>
    </source>
</evidence>
<dbReference type="AlphaFoldDB" id="A0A4P9ZY45"/>
<protein>
    <submittedName>
        <fullName evidence="2">Uncharacterized protein</fullName>
    </submittedName>
</protein>
<feature type="compositionally biased region" description="Polar residues" evidence="1">
    <location>
        <begin position="86"/>
        <end position="95"/>
    </location>
</feature>
<keyword evidence="3" id="KW-1185">Reference proteome</keyword>
<dbReference type="Proteomes" id="UP000268162">
    <property type="component" value="Unassembled WGS sequence"/>
</dbReference>
<feature type="region of interest" description="Disordered" evidence="1">
    <location>
        <begin position="62"/>
        <end position="124"/>
    </location>
</feature>
<evidence type="ECO:0000256" key="1">
    <source>
        <dbReference type="SAM" id="MobiDB-lite"/>
    </source>
</evidence>
<gene>
    <name evidence="2" type="ORF">BJ085DRAFT_37188</name>
</gene>
<accession>A0A4P9ZY45</accession>
<evidence type="ECO:0000313" key="2">
    <source>
        <dbReference type="EMBL" id="RKP37680.1"/>
    </source>
</evidence>
<name>A0A4P9ZY45_9FUNG</name>
<reference evidence="3" key="1">
    <citation type="journal article" date="2018" name="Nat. Microbiol.">
        <title>Leveraging single-cell genomics to expand the fungal tree of life.</title>
        <authorList>
            <person name="Ahrendt S.R."/>
            <person name="Quandt C.A."/>
            <person name="Ciobanu D."/>
            <person name="Clum A."/>
            <person name="Salamov A."/>
            <person name="Andreopoulos B."/>
            <person name="Cheng J.F."/>
            <person name="Woyke T."/>
            <person name="Pelin A."/>
            <person name="Henrissat B."/>
            <person name="Reynolds N.K."/>
            <person name="Benny G.L."/>
            <person name="Smith M.E."/>
            <person name="James T.Y."/>
            <person name="Grigoriev I.V."/>
        </authorList>
    </citation>
    <scope>NUCLEOTIDE SEQUENCE [LARGE SCALE GENOMIC DNA]</scope>
    <source>
        <strain evidence="3">RSA 468</strain>
    </source>
</reference>
<proteinExistence type="predicted"/>
<feature type="compositionally biased region" description="Polar residues" evidence="1">
    <location>
        <begin position="62"/>
        <end position="77"/>
    </location>
</feature>